<evidence type="ECO:0000256" key="3">
    <source>
        <dbReference type="ARBA" id="ARBA00022989"/>
    </source>
</evidence>
<keyword evidence="2 6" id="KW-0812">Transmembrane</keyword>
<organism evidence="8 9">
    <name type="scientific">Actinokineospora guangxiensis</name>
    <dbReference type="NCBI Taxonomy" id="1490288"/>
    <lineage>
        <taxon>Bacteria</taxon>
        <taxon>Bacillati</taxon>
        <taxon>Actinomycetota</taxon>
        <taxon>Actinomycetes</taxon>
        <taxon>Pseudonocardiales</taxon>
        <taxon>Pseudonocardiaceae</taxon>
        <taxon>Actinokineospora</taxon>
    </lineage>
</organism>
<dbReference type="Proteomes" id="UP001596157">
    <property type="component" value="Unassembled WGS sequence"/>
</dbReference>
<name>A0ABW0EFR5_9PSEU</name>
<evidence type="ECO:0000256" key="2">
    <source>
        <dbReference type="ARBA" id="ARBA00022692"/>
    </source>
</evidence>
<feature type="transmembrane region" description="Helical" evidence="6">
    <location>
        <begin position="406"/>
        <end position="425"/>
    </location>
</feature>
<feature type="transmembrane region" description="Helical" evidence="6">
    <location>
        <begin position="431"/>
        <end position="452"/>
    </location>
</feature>
<accession>A0ABW0EFR5</accession>
<evidence type="ECO:0000256" key="5">
    <source>
        <dbReference type="SAM" id="MobiDB-lite"/>
    </source>
</evidence>
<sequence>MTTTAPEPKADPDPDSAENPLWGKQNRATTVGVLLLITIGAFEHLGVSTAMPRMLAELQGGHLYSWPFTMFLVASVMSTVMAGRVADRIGPRPVLLVGPAVFLVGLLVAGTATNMATLLAARFLQGLGLGAEVVAIYVLIAMIYPESQRPKMFGLLAAAWVIPSIVGPTAAGLTTESVGWRWVFLGLAPLALLGVVLLFPALRALPKPKQATGPARRGLPVAAVAAGLGIAALTWGVQHSTLWLGLLGIAALAPALLVLLPKGTLRARSGLPRVVLARGMFAGAFFGVEAFVPLTLTSVHGYSAALAGLPLTVGALGWSAASWWQGRVELPRLVLVRTGFALLAVGLAGMALIAPDWPLAWTASLWWLIAGAGMGMAFPAVNVLALGYAPEGERGFASSALQVSDMVFSGVLVGAGGVLLAALASPEDPTTAIVLINLVMAAVAATGVALFARARD</sequence>
<dbReference type="PANTHER" id="PTHR23501:SF154">
    <property type="entry name" value="MULTIDRUG-EFFLUX TRANSPORTER RV1634-RELATED"/>
    <property type="match status" value="1"/>
</dbReference>
<evidence type="ECO:0000256" key="4">
    <source>
        <dbReference type="ARBA" id="ARBA00023136"/>
    </source>
</evidence>
<dbReference type="EMBL" id="JBHSKF010000002">
    <property type="protein sequence ID" value="MFC5286217.1"/>
    <property type="molecule type" value="Genomic_DNA"/>
</dbReference>
<dbReference type="Gene3D" id="1.20.1250.20">
    <property type="entry name" value="MFS general substrate transporter like domains"/>
    <property type="match status" value="1"/>
</dbReference>
<proteinExistence type="predicted"/>
<reference evidence="9" key="1">
    <citation type="journal article" date="2019" name="Int. J. Syst. Evol. Microbiol.">
        <title>The Global Catalogue of Microorganisms (GCM) 10K type strain sequencing project: providing services to taxonomists for standard genome sequencing and annotation.</title>
        <authorList>
            <consortium name="The Broad Institute Genomics Platform"/>
            <consortium name="The Broad Institute Genome Sequencing Center for Infectious Disease"/>
            <person name="Wu L."/>
            <person name="Ma J."/>
        </authorList>
    </citation>
    <scope>NUCLEOTIDE SEQUENCE [LARGE SCALE GENOMIC DNA]</scope>
    <source>
        <strain evidence="9">CCUG 59778</strain>
    </source>
</reference>
<comment type="caution">
    <text evidence="8">The sequence shown here is derived from an EMBL/GenBank/DDBJ whole genome shotgun (WGS) entry which is preliminary data.</text>
</comment>
<dbReference type="InterPro" id="IPR011701">
    <property type="entry name" value="MFS"/>
</dbReference>
<dbReference type="PANTHER" id="PTHR23501">
    <property type="entry name" value="MAJOR FACILITATOR SUPERFAMILY"/>
    <property type="match status" value="1"/>
</dbReference>
<gene>
    <name evidence="8" type="ORF">ACFPM7_04080</name>
</gene>
<feature type="transmembrane region" description="Helical" evidence="6">
    <location>
        <begin position="302"/>
        <end position="321"/>
    </location>
</feature>
<keyword evidence="4 6" id="KW-0472">Membrane</keyword>
<dbReference type="PRINTS" id="PR01036">
    <property type="entry name" value="TCRTETB"/>
</dbReference>
<evidence type="ECO:0000256" key="6">
    <source>
        <dbReference type="SAM" id="Phobius"/>
    </source>
</evidence>
<feature type="transmembrane region" description="Helical" evidence="6">
    <location>
        <begin position="152"/>
        <end position="173"/>
    </location>
</feature>
<dbReference type="PROSITE" id="PS50850">
    <property type="entry name" value="MFS"/>
    <property type="match status" value="1"/>
</dbReference>
<protein>
    <submittedName>
        <fullName evidence="8">MFS transporter</fullName>
    </submittedName>
</protein>
<feature type="transmembrane region" description="Helical" evidence="6">
    <location>
        <begin position="63"/>
        <end position="82"/>
    </location>
</feature>
<feature type="transmembrane region" description="Helical" evidence="6">
    <location>
        <begin position="243"/>
        <end position="263"/>
    </location>
</feature>
<evidence type="ECO:0000313" key="9">
    <source>
        <dbReference type="Proteomes" id="UP001596157"/>
    </source>
</evidence>
<evidence type="ECO:0000259" key="7">
    <source>
        <dbReference type="PROSITE" id="PS50850"/>
    </source>
</evidence>
<dbReference type="Pfam" id="PF07690">
    <property type="entry name" value="MFS_1"/>
    <property type="match status" value="1"/>
</dbReference>
<keyword evidence="3 6" id="KW-1133">Transmembrane helix</keyword>
<feature type="domain" description="Major facilitator superfamily (MFS) profile" evidence="7">
    <location>
        <begin position="29"/>
        <end position="456"/>
    </location>
</feature>
<feature type="transmembrane region" description="Helical" evidence="6">
    <location>
        <begin position="275"/>
        <end position="296"/>
    </location>
</feature>
<feature type="transmembrane region" description="Helical" evidence="6">
    <location>
        <begin position="119"/>
        <end position="140"/>
    </location>
</feature>
<feature type="transmembrane region" description="Helical" evidence="6">
    <location>
        <begin position="365"/>
        <end position="385"/>
    </location>
</feature>
<keyword evidence="9" id="KW-1185">Reference proteome</keyword>
<dbReference type="InterPro" id="IPR020846">
    <property type="entry name" value="MFS_dom"/>
</dbReference>
<feature type="transmembrane region" description="Helical" evidence="6">
    <location>
        <begin position="219"/>
        <end position="237"/>
    </location>
</feature>
<comment type="subcellular location">
    <subcellularLocation>
        <location evidence="1">Cell membrane</location>
        <topology evidence="1">Multi-pass membrane protein</topology>
    </subcellularLocation>
</comment>
<feature type="region of interest" description="Disordered" evidence="5">
    <location>
        <begin position="1"/>
        <end position="22"/>
    </location>
</feature>
<feature type="transmembrane region" description="Helical" evidence="6">
    <location>
        <begin position="333"/>
        <end position="353"/>
    </location>
</feature>
<feature type="transmembrane region" description="Helical" evidence="6">
    <location>
        <begin position="179"/>
        <end position="199"/>
    </location>
</feature>
<dbReference type="RefSeq" id="WP_378243957.1">
    <property type="nucleotide sequence ID" value="NZ_JBHSKF010000002.1"/>
</dbReference>
<evidence type="ECO:0000313" key="8">
    <source>
        <dbReference type="EMBL" id="MFC5286217.1"/>
    </source>
</evidence>
<dbReference type="SUPFAM" id="SSF103473">
    <property type="entry name" value="MFS general substrate transporter"/>
    <property type="match status" value="1"/>
</dbReference>
<dbReference type="InterPro" id="IPR036259">
    <property type="entry name" value="MFS_trans_sf"/>
</dbReference>
<evidence type="ECO:0000256" key="1">
    <source>
        <dbReference type="ARBA" id="ARBA00004651"/>
    </source>
</evidence>
<feature type="transmembrane region" description="Helical" evidence="6">
    <location>
        <begin position="31"/>
        <end position="51"/>
    </location>
</feature>
<feature type="transmembrane region" description="Helical" evidence="6">
    <location>
        <begin position="94"/>
        <end position="113"/>
    </location>
</feature>